<evidence type="ECO:0000313" key="2">
    <source>
        <dbReference type="Proteomes" id="UP000266426"/>
    </source>
</evidence>
<dbReference type="InterPro" id="IPR003329">
    <property type="entry name" value="Cytidylyl_trans"/>
</dbReference>
<proteinExistence type="predicted"/>
<reference evidence="1 2" key="1">
    <citation type="journal article" date="2017" name="ISME J.">
        <title>Energy and carbon metabolisms in a deep terrestrial subsurface fluid microbial community.</title>
        <authorList>
            <person name="Momper L."/>
            <person name="Jungbluth S.P."/>
            <person name="Lee M.D."/>
            <person name="Amend J.P."/>
        </authorList>
    </citation>
    <scope>NUCLEOTIDE SEQUENCE [LARGE SCALE GENOMIC DNA]</scope>
    <source>
        <strain evidence="1">SURF_26</strain>
    </source>
</reference>
<comment type="caution">
    <text evidence="1">The sequence shown here is derived from an EMBL/GenBank/DDBJ whole genome shotgun (WGS) entry which is preliminary data.</text>
</comment>
<sequence length="253" mass="28670">MHAVEGHGRDGIMKVAAIIQARMGSERLPGKVMRKLKGQSILWHIVKRLRHALSVSEIVVATTDNDSDNMIVNQCKLMDVPVFRGSEEDVLNRYYFASKVVKSDYICRITSDNPLVEPGFIDMATARITFSGEDYIAIDGCPLGTGIELFTKEALNIAAEKARKPSDREHVTPYIRNHPDTFRIGYIEVPLSLMYPDLRLTVDTKDDYALLQMIYNRLYREGSIICIHDVIKLMLNEPELIHMNAHVQQKLVG</sequence>
<name>A0A3A4R9L9_9BACT</name>
<keyword evidence="1" id="KW-0548">Nucleotidyltransferase</keyword>
<keyword evidence="1" id="KW-0808">Transferase</keyword>
<dbReference type="GO" id="GO:0016779">
    <property type="term" value="F:nucleotidyltransferase activity"/>
    <property type="evidence" value="ECO:0007669"/>
    <property type="project" value="UniProtKB-KW"/>
</dbReference>
<dbReference type="InterPro" id="IPR029044">
    <property type="entry name" value="Nucleotide-diphossugar_trans"/>
</dbReference>
<dbReference type="Proteomes" id="UP000266426">
    <property type="component" value="Unassembled WGS sequence"/>
</dbReference>
<dbReference type="CDD" id="cd02518">
    <property type="entry name" value="GT2_SpsF"/>
    <property type="match status" value="1"/>
</dbReference>
<dbReference type="AlphaFoldDB" id="A0A3A4R9L9"/>
<dbReference type="GO" id="GO:0005829">
    <property type="term" value="C:cytosol"/>
    <property type="evidence" value="ECO:0007669"/>
    <property type="project" value="TreeGrafter"/>
</dbReference>
<dbReference type="Gene3D" id="3.90.550.10">
    <property type="entry name" value="Spore Coat Polysaccharide Biosynthesis Protein SpsA, Chain A"/>
    <property type="match status" value="1"/>
</dbReference>
<dbReference type="SUPFAM" id="SSF53448">
    <property type="entry name" value="Nucleotide-diphospho-sugar transferases"/>
    <property type="match status" value="1"/>
</dbReference>
<evidence type="ECO:0000313" key="1">
    <source>
        <dbReference type="EMBL" id="RJP61200.1"/>
    </source>
</evidence>
<dbReference type="EMBL" id="QZJZ01000015">
    <property type="protein sequence ID" value="RJP61200.1"/>
    <property type="molecule type" value="Genomic_DNA"/>
</dbReference>
<dbReference type="PANTHER" id="PTHR42866:SF1">
    <property type="entry name" value="SPORE COAT POLYSACCHARIDE BIOSYNTHESIS PROTEIN SPSF"/>
    <property type="match status" value="1"/>
</dbReference>
<dbReference type="PANTHER" id="PTHR42866">
    <property type="entry name" value="3-DEOXY-MANNO-OCTULOSONATE CYTIDYLYLTRANSFERASE"/>
    <property type="match status" value="1"/>
</dbReference>
<accession>A0A3A4R9L9</accession>
<gene>
    <name evidence="1" type="ORF">C4541_02370</name>
</gene>
<organism evidence="1 2">
    <name type="scientific">Candidatus Auribacter fodinae</name>
    <dbReference type="NCBI Taxonomy" id="2093366"/>
    <lineage>
        <taxon>Bacteria</taxon>
        <taxon>Pseudomonadati</taxon>
        <taxon>Candidatus Auribacterota</taxon>
        <taxon>Candidatus Auribacteria</taxon>
        <taxon>Candidatus Auribacterales</taxon>
        <taxon>Candidatus Auribacteraceae</taxon>
        <taxon>Candidatus Auribacter</taxon>
    </lineage>
</organism>
<protein>
    <submittedName>
        <fullName evidence="1">Acylneuraminate cytidylyltransferase</fullName>
    </submittedName>
</protein>
<dbReference type="Pfam" id="PF02348">
    <property type="entry name" value="CTP_transf_3"/>
    <property type="match status" value="1"/>
</dbReference>